<feature type="region of interest" description="Disordered" evidence="1">
    <location>
        <begin position="72"/>
        <end position="103"/>
    </location>
</feature>
<gene>
    <name evidence="2" type="ORF">THAOC_15191</name>
</gene>
<feature type="region of interest" description="Disordered" evidence="1">
    <location>
        <begin position="17"/>
        <end position="47"/>
    </location>
</feature>
<evidence type="ECO:0000313" key="2">
    <source>
        <dbReference type="EMBL" id="EJK64105.1"/>
    </source>
</evidence>
<evidence type="ECO:0000256" key="1">
    <source>
        <dbReference type="SAM" id="MobiDB-lite"/>
    </source>
</evidence>
<proteinExistence type="predicted"/>
<comment type="caution">
    <text evidence="2">The sequence shown here is derived from an EMBL/GenBank/DDBJ whole genome shotgun (WGS) entry which is preliminary data.</text>
</comment>
<sequence length="120" mass="12950">MTNYACRLVYATASTYDERKPERACSSQPQAGDEDEEPRLHPQKATKDHINHCTMKFVFLSSLFAAAASASDGVESNTMLRGPRPATIATDADGDTPTSGVPDFMQGACEDANNCNTCKK</sequence>
<dbReference type="AlphaFoldDB" id="K0SFH1"/>
<dbReference type="EMBL" id="AGNL01017633">
    <property type="protein sequence ID" value="EJK64105.1"/>
    <property type="molecule type" value="Genomic_DNA"/>
</dbReference>
<dbReference type="Proteomes" id="UP000266841">
    <property type="component" value="Unassembled WGS sequence"/>
</dbReference>
<accession>K0SFH1</accession>
<keyword evidence="3" id="KW-1185">Reference proteome</keyword>
<reference evidence="2 3" key="1">
    <citation type="journal article" date="2012" name="Genome Biol.">
        <title>Genome and low-iron response of an oceanic diatom adapted to chronic iron limitation.</title>
        <authorList>
            <person name="Lommer M."/>
            <person name="Specht M."/>
            <person name="Roy A.S."/>
            <person name="Kraemer L."/>
            <person name="Andreson R."/>
            <person name="Gutowska M.A."/>
            <person name="Wolf J."/>
            <person name="Bergner S.V."/>
            <person name="Schilhabel M.B."/>
            <person name="Klostermeier U.C."/>
            <person name="Beiko R.G."/>
            <person name="Rosenstiel P."/>
            <person name="Hippler M."/>
            <person name="Laroche J."/>
        </authorList>
    </citation>
    <scope>NUCLEOTIDE SEQUENCE [LARGE SCALE GENOMIC DNA]</scope>
    <source>
        <strain evidence="2 3">CCMP1005</strain>
    </source>
</reference>
<organism evidence="2 3">
    <name type="scientific">Thalassiosira oceanica</name>
    <name type="common">Marine diatom</name>
    <dbReference type="NCBI Taxonomy" id="159749"/>
    <lineage>
        <taxon>Eukaryota</taxon>
        <taxon>Sar</taxon>
        <taxon>Stramenopiles</taxon>
        <taxon>Ochrophyta</taxon>
        <taxon>Bacillariophyta</taxon>
        <taxon>Coscinodiscophyceae</taxon>
        <taxon>Thalassiosirophycidae</taxon>
        <taxon>Thalassiosirales</taxon>
        <taxon>Thalassiosiraceae</taxon>
        <taxon>Thalassiosira</taxon>
    </lineage>
</organism>
<evidence type="ECO:0000313" key="3">
    <source>
        <dbReference type="Proteomes" id="UP000266841"/>
    </source>
</evidence>
<protein>
    <submittedName>
        <fullName evidence="2">Uncharacterized protein</fullName>
    </submittedName>
</protein>
<name>K0SFH1_THAOC</name>